<dbReference type="Pfam" id="PF12730">
    <property type="entry name" value="ABC2_membrane_4"/>
    <property type="match status" value="1"/>
</dbReference>
<keyword evidence="1" id="KW-0812">Transmembrane</keyword>
<feature type="transmembrane region" description="Helical" evidence="1">
    <location>
        <begin position="452"/>
        <end position="480"/>
    </location>
</feature>
<feature type="transmembrane region" description="Helical" evidence="1">
    <location>
        <begin position="368"/>
        <end position="387"/>
    </location>
</feature>
<reference evidence="2" key="1">
    <citation type="submission" date="2022-04" db="EMBL/GenBank/DDBJ databases">
        <title>Hymenobacter sp. isolated from the air.</title>
        <authorList>
            <person name="Won M."/>
            <person name="Lee C.-M."/>
            <person name="Woen H.-Y."/>
            <person name="Kwon S.-W."/>
        </authorList>
    </citation>
    <scope>NUCLEOTIDE SEQUENCE</scope>
    <source>
        <strain evidence="2">5420S-77</strain>
    </source>
</reference>
<feature type="transmembrane region" description="Helical" evidence="1">
    <location>
        <begin position="61"/>
        <end position="82"/>
    </location>
</feature>
<evidence type="ECO:0000256" key="1">
    <source>
        <dbReference type="SAM" id="Phobius"/>
    </source>
</evidence>
<keyword evidence="1" id="KW-1133">Transmembrane helix</keyword>
<keyword evidence="3" id="KW-1185">Reference proteome</keyword>
<feature type="transmembrane region" description="Helical" evidence="1">
    <location>
        <begin position="538"/>
        <end position="556"/>
    </location>
</feature>
<evidence type="ECO:0008006" key="4">
    <source>
        <dbReference type="Google" id="ProtNLM"/>
    </source>
</evidence>
<feature type="transmembrane region" description="Helical" evidence="1">
    <location>
        <begin position="153"/>
        <end position="175"/>
    </location>
</feature>
<evidence type="ECO:0000313" key="2">
    <source>
        <dbReference type="EMBL" id="UOQ66891.1"/>
    </source>
</evidence>
<dbReference type="PANTHER" id="PTHR43471">
    <property type="entry name" value="ABC TRANSPORTER PERMEASE"/>
    <property type="match status" value="1"/>
</dbReference>
<proteinExistence type="predicted"/>
<evidence type="ECO:0000313" key="3">
    <source>
        <dbReference type="Proteomes" id="UP000830401"/>
    </source>
</evidence>
<dbReference type="RefSeq" id="WP_245121543.1">
    <property type="nucleotide sequence ID" value="NZ_CP095061.1"/>
</dbReference>
<name>A0ABY4G7M3_9BACT</name>
<gene>
    <name evidence="2" type="ORF">MUN86_02955</name>
</gene>
<dbReference type="SUPFAM" id="SSF55486">
    <property type="entry name" value="Metalloproteases ('zincins'), catalytic domain"/>
    <property type="match status" value="1"/>
</dbReference>
<dbReference type="Proteomes" id="UP000830401">
    <property type="component" value="Chromosome"/>
</dbReference>
<dbReference type="EMBL" id="CP095061">
    <property type="protein sequence ID" value="UOQ66891.1"/>
    <property type="molecule type" value="Genomic_DNA"/>
</dbReference>
<feature type="transmembrane region" description="Helical" evidence="1">
    <location>
        <begin position="250"/>
        <end position="269"/>
    </location>
</feature>
<dbReference type="Gene3D" id="1.10.390.10">
    <property type="entry name" value="Neutral Protease Domain 2"/>
    <property type="match status" value="1"/>
</dbReference>
<keyword evidence="1" id="KW-0472">Membrane</keyword>
<feature type="transmembrane region" description="Helical" evidence="1">
    <location>
        <begin position="577"/>
        <end position="598"/>
    </location>
</feature>
<feature type="transmembrane region" description="Helical" evidence="1">
    <location>
        <begin position="20"/>
        <end position="41"/>
    </location>
</feature>
<protein>
    <recommendedName>
        <fullName evidence="4">Peptidase M1 membrane alanine aminopeptidase domain-containing protein</fullName>
    </recommendedName>
</protein>
<accession>A0ABY4G7M3</accession>
<feature type="transmembrane region" description="Helical" evidence="1">
    <location>
        <begin position="419"/>
        <end position="440"/>
    </location>
</feature>
<dbReference type="InterPro" id="IPR027268">
    <property type="entry name" value="Peptidase_M4/M1_CTD_sf"/>
</dbReference>
<feature type="transmembrane region" description="Helical" evidence="1">
    <location>
        <begin position="182"/>
        <end position="203"/>
    </location>
</feature>
<organism evidence="2 3">
    <name type="scientific">Hymenobacter volaticus</name>
    <dbReference type="NCBI Taxonomy" id="2932254"/>
    <lineage>
        <taxon>Bacteria</taxon>
        <taxon>Pseudomonadati</taxon>
        <taxon>Bacteroidota</taxon>
        <taxon>Cytophagia</taxon>
        <taxon>Cytophagales</taxon>
        <taxon>Hymenobacteraceae</taxon>
        <taxon>Hymenobacter</taxon>
    </lineage>
</organism>
<feature type="transmembrane region" description="Helical" evidence="1">
    <location>
        <begin position="112"/>
        <end position="133"/>
    </location>
</feature>
<feature type="transmembrane region" description="Helical" evidence="1">
    <location>
        <begin position="328"/>
        <end position="348"/>
    </location>
</feature>
<sequence length="1020" mass="116311">MFLPIFLFELKYRFRRPATWIYFGLFVLMAFLLVTAAGGGFPGANVSIGGNANVKLNAPHTISTIISVLSWIGVLVASALMSNSVYRDFEHRTHSLFFTTPISKWGYLGGRFWGSFVVAVVVFTGIGLGFWLATLMPWIKPEKLGPTHLSYYIWPYVVIVLPNLLFSGAVFFTMATLTRNILSTYIGSVVLLLSYIVAQSYLSDMDNEMLASALDAFGAGAIYFTTRYWTPAEKNTLLLPLSNYVLLNRLVWATVGLALLAFCFARFRFSVFSSDAKPSKRKAAILAAASEVAMPAPTQLRLPKVTQLFSNAMNWRQWWSLTKMEFRGIVRSVYFIAIVASGTIYLLVIGSQVGKMYGTTVFPVTNEVLDTLGGNFSLFILIIITYYSGELVWRERESNIAQITDALPVPNWVPFFSKLTALSMVQVVLLVVVLVCGLLVQTAKGYFHYEPLLYIKGLFGVRLIDFLLLCVLAMLVQVLVNNKYVGHFVMILYYAANIFREQLGINHHLLDYSGNPSIPYSAMNGYGHFVEGFAWFKVYWAAFALLLALASNLLWVRGTEAVPRWRWQEAGRRFRRPAWAAAGLGLLVLLVSGGFIFYNTNVLNEYRTPKALEQAQAVFEKKYRRYKDVAQPRITAVNLNTDIFPQERRVHFTGYFMLQNKTSRPLDSIHVSVPRFAKIRQLDFGPGARLVLNDSTYLYRIYQLGQPLAPGDSLRLNLDVAYQEKGFPNSGSNTEVVYNGTFFNSSYLPSLGYDEGRELSDDDVRKRNDLKPKPRMASVNDLKARQNTYISHDSDWIRFETTVSTSPDQIAIAPGYLQKEWTQNNRRYFRYKMDRPMLNFYSFLSARYAVKKDQWTDSVSGRTLPIEIYYQPGHEYNLDRMMRGVKESLSYFSRNFSPYQHRQVRILEFPQYASFAQSFANTIPFSESIGFIADVDDNDPEDIDYPFYVTSHEVAHQWWAHQVIGGDVQGSTLMSETMAQYSALMVMKHHYGAYTMQKFLKYELDRYLGAVQRNARRKCR</sequence>